<evidence type="ECO:0008006" key="3">
    <source>
        <dbReference type="Google" id="ProtNLM"/>
    </source>
</evidence>
<sequence length="120" mass="13465">MKFAALIPALQAGKIDLAISITPTGERKKWNRALLLVEELLAVFCAGRGDQAVDIDLTLSYSEKQDSLDLMVESAGDYLNPFEENTLSDQLGITIVKNLSENMEYRRVNNRNRVCFTVKK</sequence>
<gene>
    <name evidence="1" type="ordered locus">PTH_2324</name>
</gene>
<evidence type="ECO:0000313" key="1">
    <source>
        <dbReference type="EMBL" id="BAF60505.1"/>
    </source>
</evidence>
<reference evidence="2" key="1">
    <citation type="journal article" date="2008" name="Genome Res.">
        <title>The genome of Pelotomaculum thermopropionicum reveals niche-associated evolution in anaerobic microbiota.</title>
        <authorList>
            <person name="Kosaka T."/>
            <person name="Kato S."/>
            <person name="Shimoyama T."/>
            <person name="Ishii S."/>
            <person name="Abe T."/>
            <person name="Watanabe K."/>
        </authorList>
    </citation>
    <scope>NUCLEOTIDE SEQUENCE [LARGE SCALE GENOMIC DNA]</scope>
    <source>
        <strain evidence="2">DSM 13744 / JCM 10971 / SI</strain>
    </source>
</reference>
<keyword evidence="2" id="KW-1185">Reference proteome</keyword>
<dbReference type="EMBL" id="AP009389">
    <property type="protein sequence ID" value="BAF60505.1"/>
    <property type="molecule type" value="Genomic_DNA"/>
</dbReference>
<dbReference type="AlphaFoldDB" id="A5CZT5"/>
<proteinExistence type="predicted"/>
<evidence type="ECO:0000313" key="2">
    <source>
        <dbReference type="Proteomes" id="UP000006556"/>
    </source>
</evidence>
<name>A5CZT5_PELTS</name>
<protein>
    <recommendedName>
        <fullName evidence="3">Histidine kinase/HSP90-like ATPase domain-containing protein</fullName>
    </recommendedName>
</protein>
<dbReference type="eggNOG" id="COG1126">
    <property type="taxonomic scope" value="Bacteria"/>
</dbReference>
<dbReference type="KEGG" id="pth:PTH_2324"/>
<dbReference type="HOGENOM" id="CLU_2047468_0_0_9"/>
<accession>A5CZT5</accession>
<dbReference type="Gene3D" id="3.40.190.10">
    <property type="entry name" value="Periplasmic binding protein-like II"/>
    <property type="match status" value="1"/>
</dbReference>
<organism evidence="1 2">
    <name type="scientific">Pelotomaculum thermopropionicum (strain DSM 13744 / JCM 10971 / SI)</name>
    <dbReference type="NCBI Taxonomy" id="370438"/>
    <lineage>
        <taxon>Bacteria</taxon>
        <taxon>Bacillati</taxon>
        <taxon>Bacillota</taxon>
        <taxon>Clostridia</taxon>
        <taxon>Eubacteriales</taxon>
        <taxon>Desulfotomaculaceae</taxon>
        <taxon>Pelotomaculum</taxon>
    </lineage>
</organism>
<dbReference type="STRING" id="370438.PTH_2324"/>
<dbReference type="Proteomes" id="UP000006556">
    <property type="component" value="Chromosome"/>
</dbReference>